<dbReference type="PROSITE" id="PS50157">
    <property type="entry name" value="ZINC_FINGER_C2H2_2"/>
    <property type="match status" value="2"/>
</dbReference>
<keyword evidence="4 7" id="KW-0863">Zinc-finger</keyword>
<dbReference type="PANTHER" id="PTHR40626">
    <property type="entry name" value="MIP31509P"/>
    <property type="match status" value="1"/>
</dbReference>
<evidence type="ECO:0000313" key="12">
    <source>
        <dbReference type="Proteomes" id="UP001600064"/>
    </source>
</evidence>
<dbReference type="Proteomes" id="UP001600064">
    <property type="component" value="Unassembled WGS sequence"/>
</dbReference>
<keyword evidence="6" id="KW-0539">Nucleus</keyword>
<accession>A0ABR4DM52</accession>
<dbReference type="InterPro" id="IPR013087">
    <property type="entry name" value="Znf_C2H2_type"/>
</dbReference>
<dbReference type="InterPro" id="IPR036236">
    <property type="entry name" value="Znf_C2H2_sf"/>
</dbReference>
<dbReference type="RefSeq" id="XP_070869476.1">
    <property type="nucleotide sequence ID" value="XM_071007366.1"/>
</dbReference>
<dbReference type="InterPro" id="IPR051059">
    <property type="entry name" value="VerF-like"/>
</dbReference>
<dbReference type="Pfam" id="PF00096">
    <property type="entry name" value="zf-C2H2"/>
    <property type="match status" value="2"/>
</dbReference>
<feature type="compositionally biased region" description="Low complexity" evidence="8">
    <location>
        <begin position="757"/>
        <end position="774"/>
    </location>
</feature>
<dbReference type="InterPro" id="IPR007219">
    <property type="entry name" value="XnlR_reg_dom"/>
</dbReference>
<dbReference type="SUPFAM" id="SSF57667">
    <property type="entry name" value="beta-beta-alpha zinc fingers"/>
    <property type="match status" value="1"/>
</dbReference>
<feature type="domain" description="C2H2-type" evidence="10">
    <location>
        <begin position="36"/>
        <end position="63"/>
    </location>
</feature>
<evidence type="ECO:0000256" key="7">
    <source>
        <dbReference type="PROSITE-ProRule" id="PRU00042"/>
    </source>
</evidence>
<proteinExistence type="predicted"/>
<dbReference type="Gene3D" id="3.30.160.60">
    <property type="entry name" value="Classic Zinc Finger"/>
    <property type="match status" value="2"/>
</dbReference>
<keyword evidence="12" id="KW-1185">Reference proteome</keyword>
<feature type="domain" description="C2H2-type" evidence="10">
    <location>
        <begin position="8"/>
        <end position="35"/>
    </location>
</feature>
<reference evidence="11 12" key="1">
    <citation type="journal article" date="2024" name="Commun. Biol.">
        <title>Comparative genomic analysis of thermophilic fungi reveals convergent evolutionary adaptations and gene losses.</title>
        <authorList>
            <person name="Steindorff A.S."/>
            <person name="Aguilar-Pontes M.V."/>
            <person name="Robinson A.J."/>
            <person name="Andreopoulos B."/>
            <person name="LaButti K."/>
            <person name="Kuo A."/>
            <person name="Mondo S."/>
            <person name="Riley R."/>
            <person name="Otillar R."/>
            <person name="Haridas S."/>
            <person name="Lipzen A."/>
            <person name="Grimwood J."/>
            <person name="Schmutz J."/>
            <person name="Clum A."/>
            <person name="Reid I.D."/>
            <person name="Moisan M.C."/>
            <person name="Butler G."/>
            <person name="Nguyen T.T.M."/>
            <person name="Dewar K."/>
            <person name="Conant G."/>
            <person name="Drula E."/>
            <person name="Henrissat B."/>
            <person name="Hansel C."/>
            <person name="Singer S."/>
            <person name="Hutchinson M.I."/>
            <person name="de Vries R.P."/>
            <person name="Natvig D.O."/>
            <person name="Powell A.J."/>
            <person name="Tsang A."/>
            <person name="Grigoriev I.V."/>
        </authorList>
    </citation>
    <scope>NUCLEOTIDE SEQUENCE [LARGE SCALE GENOMIC DNA]</scope>
    <source>
        <strain evidence="11 12">ATCC 22073</strain>
    </source>
</reference>
<feature type="compositionally biased region" description="Pro residues" evidence="8">
    <location>
        <begin position="108"/>
        <end position="124"/>
    </location>
</feature>
<dbReference type="Pfam" id="PF00172">
    <property type="entry name" value="Zn_clus"/>
    <property type="match status" value="1"/>
</dbReference>
<gene>
    <name evidence="11" type="ORF">VTJ83DRAFT_123</name>
</gene>
<name>A0ABR4DM52_9PEZI</name>
<evidence type="ECO:0000256" key="6">
    <source>
        <dbReference type="ARBA" id="ARBA00023242"/>
    </source>
</evidence>
<keyword evidence="3" id="KW-0677">Repeat</keyword>
<evidence type="ECO:0000256" key="2">
    <source>
        <dbReference type="ARBA" id="ARBA00022723"/>
    </source>
</evidence>
<dbReference type="InterPro" id="IPR001138">
    <property type="entry name" value="Zn2Cys6_DnaBD"/>
</dbReference>
<dbReference type="PROSITE" id="PS00028">
    <property type="entry name" value="ZINC_FINGER_C2H2_1"/>
    <property type="match status" value="1"/>
</dbReference>
<evidence type="ECO:0000256" key="5">
    <source>
        <dbReference type="ARBA" id="ARBA00022833"/>
    </source>
</evidence>
<sequence>MPDALGPHRCPVCFKTYKRREHLQRHRSTHTSERPHRCTLCGASFRRSDVLKRHVQTCDGASTASASRRRACDRCVRQKKACNSGQPCSNCERRAVECHYSAQQTSSPPQPTPPPAHQTPPHHPAPLQTTPLQTTPSPVASTTIPTTTLVAQDGMTDMLALHGHPGHQGHPGQQGHYQDHHPGHPGHHQGHPGPLHTAGFCNVPFDDFDLLFQQVISQYPLVGSQQPMGDWLDVAMPHHALPEAPGIHPVHDKPVRNAVASRYRGYAFSFLSDFTSRTGLVSSFECATLEQRQQIVAAFQQSYLEQQASDYFASLTPLSMPSGDFDGHNQALTGLPALSGSMPLPDHGLTSWSSWLDDPIVLRLQQVVWLVKHVVTVRPNNSAVTLTWSPALEQSCLNFFSPRRFAKFIELYWSVWHPNVSILHRPTFDPATAKPILLAGMALIGACVSPDPVDNEDARTWFNCVEEMVFNDDDFCRDVDPPAVVDVNAPLATIATIRKLQSLQAAYLVCLYQNWEGTDSSKRRIRRHRFSTLVSTARDFGIDTARHLDYSSMPKHEFNWAEYIVREELIRSLTWIFLFDTAFVIFNNLPHRMVIKEMKMHMATPEACFQAPTADECIELIYQWMPPGSPFCSLLLREAIETVCLDTMTPETQGQFSQLGPVNLFAIVSAIHYMIFQHQNSLGVEGQLAPIRNGLRNWIEIWEEYASFPYALSPHGVLQEDCPTPSVMWKRIGFVRFSPEWWLLGSLVADRLTAAASPQPDASSASGRGPASPGTRNKHRSADPILEKYDQTSMRQVNDLITGFQKFNI</sequence>
<dbReference type="InterPro" id="IPR036864">
    <property type="entry name" value="Zn2-C6_fun-type_DNA-bd_sf"/>
</dbReference>
<dbReference type="SMART" id="SM00355">
    <property type="entry name" value="ZnF_C2H2"/>
    <property type="match status" value="2"/>
</dbReference>
<organism evidence="11 12">
    <name type="scientific">Remersonia thermophila</name>
    <dbReference type="NCBI Taxonomy" id="72144"/>
    <lineage>
        <taxon>Eukaryota</taxon>
        <taxon>Fungi</taxon>
        <taxon>Dikarya</taxon>
        <taxon>Ascomycota</taxon>
        <taxon>Pezizomycotina</taxon>
        <taxon>Sordariomycetes</taxon>
        <taxon>Sordariomycetidae</taxon>
        <taxon>Sordariales</taxon>
        <taxon>Sordariales incertae sedis</taxon>
        <taxon>Remersonia</taxon>
    </lineage>
</organism>
<comment type="caution">
    <text evidence="11">The sequence shown here is derived from an EMBL/GenBank/DDBJ whole genome shotgun (WGS) entry which is preliminary data.</text>
</comment>
<evidence type="ECO:0000313" key="11">
    <source>
        <dbReference type="EMBL" id="KAL2270752.1"/>
    </source>
</evidence>
<feature type="domain" description="Zn(2)-C6 fungal-type" evidence="9">
    <location>
        <begin position="71"/>
        <end position="100"/>
    </location>
</feature>
<dbReference type="PANTHER" id="PTHR40626:SF3">
    <property type="entry name" value="TRANSCRIPTION FACTOR WITH C2H2 AND ZN(2)-CYS(6) DNA BINDING DOMAIN (EUROFUNG)-RELATED"/>
    <property type="match status" value="1"/>
</dbReference>
<dbReference type="CDD" id="cd00067">
    <property type="entry name" value="GAL4"/>
    <property type="match status" value="1"/>
</dbReference>
<evidence type="ECO:0000256" key="4">
    <source>
        <dbReference type="ARBA" id="ARBA00022771"/>
    </source>
</evidence>
<evidence type="ECO:0000256" key="8">
    <source>
        <dbReference type="SAM" id="MobiDB-lite"/>
    </source>
</evidence>
<feature type="compositionally biased region" description="Low complexity" evidence="8">
    <location>
        <begin position="125"/>
        <end position="136"/>
    </location>
</feature>
<feature type="region of interest" description="Disordered" evidence="8">
    <location>
        <begin position="159"/>
        <end position="193"/>
    </location>
</feature>
<dbReference type="Pfam" id="PF04082">
    <property type="entry name" value="Fungal_trans"/>
    <property type="match status" value="1"/>
</dbReference>
<dbReference type="Gene3D" id="4.10.240.10">
    <property type="entry name" value="Zn(2)-C6 fungal-type DNA-binding domain"/>
    <property type="match status" value="1"/>
</dbReference>
<comment type="subcellular location">
    <subcellularLocation>
        <location evidence="1">Nucleus</location>
    </subcellularLocation>
</comment>
<dbReference type="CDD" id="cd12148">
    <property type="entry name" value="fungal_TF_MHR"/>
    <property type="match status" value="1"/>
</dbReference>
<keyword evidence="2" id="KW-0479">Metal-binding</keyword>
<keyword evidence="5" id="KW-0862">Zinc</keyword>
<dbReference type="PROSITE" id="PS50048">
    <property type="entry name" value="ZN2_CY6_FUNGAL_2"/>
    <property type="match status" value="1"/>
</dbReference>
<evidence type="ECO:0000256" key="3">
    <source>
        <dbReference type="ARBA" id="ARBA00022737"/>
    </source>
</evidence>
<dbReference type="SMART" id="SM00066">
    <property type="entry name" value="GAL4"/>
    <property type="match status" value="1"/>
</dbReference>
<dbReference type="GeneID" id="98122010"/>
<evidence type="ECO:0000259" key="9">
    <source>
        <dbReference type="PROSITE" id="PS50048"/>
    </source>
</evidence>
<evidence type="ECO:0000259" key="10">
    <source>
        <dbReference type="PROSITE" id="PS50157"/>
    </source>
</evidence>
<feature type="region of interest" description="Disordered" evidence="8">
    <location>
        <begin position="757"/>
        <end position="788"/>
    </location>
</feature>
<dbReference type="SUPFAM" id="SSF57701">
    <property type="entry name" value="Zn2/Cys6 DNA-binding domain"/>
    <property type="match status" value="1"/>
</dbReference>
<evidence type="ECO:0000256" key="1">
    <source>
        <dbReference type="ARBA" id="ARBA00004123"/>
    </source>
</evidence>
<dbReference type="EMBL" id="JAZGUE010000001">
    <property type="protein sequence ID" value="KAL2270752.1"/>
    <property type="molecule type" value="Genomic_DNA"/>
</dbReference>
<protein>
    <submittedName>
        <fullName evidence="11">Uncharacterized protein</fullName>
    </submittedName>
</protein>
<feature type="region of interest" description="Disordered" evidence="8">
    <location>
        <begin position="102"/>
        <end position="142"/>
    </location>
</feature>